<organism evidence="3 4">
    <name type="scientific">Variibacter gotjawalensis</name>
    <dbReference type="NCBI Taxonomy" id="1333996"/>
    <lineage>
        <taxon>Bacteria</taxon>
        <taxon>Pseudomonadati</taxon>
        <taxon>Pseudomonadota</taxon>
        <taxon>Alphaproteobacteria</taxon>
        <taxon>Hyphomicrobiales</taxon>
        <taxon>Nitrobacteraceae</taxon>
        <taxon>Variibacter</taxon>
    </lineage>
</organism>
<keyword evidence="1" id="KW-1133">Transmembrane helix</keyword>
<keyword evidence="1" id="KW-0812">Transmembrane</keyword>
<dbReference type="EMBL" id="AP014946">
    <property type="protein sequence ID" value="BAT60855.1"/>
    <property type="molecule type" value="Genomic_DNA"/>
</dbReference>
<gene>
    <name evidence="3" type="ORF">GJW-30_1_03405</name>
</gene>
<evidence type="ECO:0000256" key="1">
    <source>
        <dbReference type="SAM" id="Phobius"/>
    </source>
</evidence>
<dbReference type="Pfam" id="PF13116">
    <property type="entry name" value="YhdP"/>
    <property type="match status" value="1"/>
</dbReference>
<protein>
    <recommendedName>
        <fullName evidence="2">YhdP central domain-containing protein</fullName>
    </recommendedName>
</protein>
<keyword evidence="4" id="KW-1185">Reference proteome</keyword>
<dbReference type="OrthoDB" id="7161641at2"/>
<dbReference type="RefSeq" id="WP_096357430.1">
    <property type="nucleotide sequence ID" value="NZ_AP014946.1"/>
</dbReference>
<keyword evidence="1" id="KW-0472">Membrane</keyword>
<proteinExistence type="predicted"/>
<dbReference type="KEGG" id="vgo:GJW-30_1_03405"/>
<dbReference type="AlphaFoldDB" id="A0A0S3PY42"/>
<evidence type="ECO:0000259" key="2">
    <source>
        <dbReference type="Pfam" id="PF13116"/>
    </source>
</evidence>
<dbReference type="InterPro" id="IPR025263">
    <property type="entry name" value="YhdP_central"/>
</dbReference>
<evidence type="ECO:0000313" key="4">
    <source>
        <dbReference type="Proteomes" id="UP000236884"/>
    </source>
</evidence>
<evidence type="ECO:0000313" key="3">
    <source>
        <dbReference type="EMBL" id="BAT60855.1"/>
    </source>
</evidence>
<feature type="transmembrane region" description="Helical" evidence="1">
    <location>
        <begin position="44"/>
        <end position="64"/>
    </location>
</feature>
<accession>A0A0S3PY42</accession>
<reference evidence="3 4" key="1">
    <citation type="submission" date="2015-08" db="EMBL/GenBank/DDBJ databases">
        <title>Investigation of the bacterial diversity of lava forest soil.</title>
        <authorList>
            <person name="Lee J.S."/>
        </authorList>
    </citation>
    <scope>NUCLEOTIDE SEQUENCE [LARGE SCALE GENOMIC DNA]</scope>
    <source>
        <strain evidence="3 4">GJW-30</strain>
    </source>
</reference>
<sequence length="1172" mass="124444">MPFAALQNAWDRTRLQLRGMALRGVQPEHMHLLRPRKSRWPRRCAIGAIAFVLFIAASVGGLWWRLNSGPIALDMFTPFLTSALESRVGGGRSVEVGGTILELDEHGRTAMRLHDIKVFDQDRNVVASAPKAEVGIAGGLLSGSLRATRIELIGAEMGVRIETDGRVTVFTGGETQKPIASVDAKAIAQAAAPATAGGQVPQDSLASDAAGLAALMFGWLQNLDNAGLDGGDLNEVGLRNGTISVDDARNGKKLSFANINFALKRLSGGGATLDIKSSGTDGPWSIVGSARPNGDGTRSIEAAIRDLSPKDVLLALRLDQGDFRADVPLNMDLVATLGADGTPTSLNGRILAGAGFIGDAKKDIARLRIDEMTADIKWDAKQRRLTIPIDLSSGASRVRLAAVVEPPPQNSGVWTVSLAQGQASLAAAGSKEAPVQIERVIGRATIDTVGKRLALENMELGGRAVAATLSASLDYNTEDPILAFKIEGGRMSLNALKRLWPIFIVPEVRRWVDEQMLGGTVEKVSIFGNAPLKTFTPHGPPLTNEQLVIEIGARNAIVRPLDALPSLKDVDVATRIVGHTVSIAFGKGTIDLPSGRKLMVAGGTFDIADTSLKPPMSQTRLRVEGGLDAAAEMLSMEALRDASGLPLDAATTKGNVVANIALAVPMRPVVTRNEVGYAVEAEITNFGAEKFFKGLKAEQGTLRISATHEQMQVKGDVKIGGMPSAVEYRTASSQPEAEVRVQATLDDAARNRLNLDFPGLSGSVNVKFGGRMKPTTREGRFGFEIDLKDSKINDLIPGWIKAAGRPARSTFTLVDRGQSMRLEDFVLEGSGVSVRGALEVDSQGELLSANFPTFSPSEGDKASLRIDKASDGAMRLTLRGDVVDGRGFVKASMSGQKIEAKTKKPQDFDAEVKIGVMTGHNGETMRSLDLKISRRAGQIRAFSASGKIGSNASINGSMEKRQSRQGIVVTSADAGALFRFADIYPRMYGGTLEVAMDPPLADDTPREGYIKVRNFAVRGEPALDGVAAARPGDPNAPRARAGTTGGVPFTDMYAEFTRSPGRFSVRDGVVRGPSVGGTVEGNLDYATNSVNMRGTFVPLYGLNNIPGQIPILGMFLGGSKEGLLGVTYQVTGKPNAPTLNVNPMSALAPGFLRKIFEFRGNEANVPTGRQTD</sequence>
<feature type="domain" description="YhdP central" evidence="2">
    <location>
        <begin position="414"/>
        <end position="750"/>
    </location>
</feature>
<dbReference type="Proteomes" id="UP000236884">
    <property type="component" value="Chromosome"/>
</dbReference>
<name>A0A0S3PY42_9BRAD</name>